<gene>
    <name evidence="1" type="ORF">E2C01_049618</name>
</gene>
<proteinExistence type="predicted"/>
<evidence type="ECO:0000313" key="1">
    <source>
        <dbReference type="EMBL" id="MPC55675.1"/>
    </source>
</evidence>
<dbReference type="EMBL" id="VSRR010013361">
    <property type="protein sequence ID" value="MPC55675.1"/>
    <property type="molecule type" value="Genomic_DNA"/>
</dbReference>
<accession>A0A5B7GE64</accession>
<name>A0A5B7GE64_PORTR</name>
<evidence type="ECO:0000313" key="2">
    <source>
        <dbReference type="Proteomes" id="UP000324222"/>
    </source>
</evidence>
<dbReference type="Proteomes" id="UP000324222">
    <property type="component" value="Unassembled WGS sequence"/>
</dbReference>
<sequence length="63" mass="7207">MWRRKGNSSQYTKKEIFTKFSYEKRHRPCRLHKNRSCCCRAAEVVAAAAAAETEVDVTASTQV</sequence>
<organism evidence="1 2">
    <name type="scientific">Portunus trituberculatus</name>
    <name type="common">Swimming crab</name>
    <name type="synonym">Neptunus trituberculatus</name>
    <dbReference type="NCBI Taxonomy" id="210409"/>
    <lineage>
        <taxon>Eukaryota</taxon>
        <taxon>Metazoa</taxon>
        <taxon>Ecdysozoa</taxon>
        <taxon>Arthropoda</taxon>
        <taxon>Crustacea</taxon>
        <taxon>Multicrustacea</taxon>
        <taxon>Malacostraca</taxon>
        <taxon>Eumalacostraca</taxon>
        <taxon>Eucarida</taxon>
        <taxon>Decapoda</taxon>
        <taxon>Pleocyemata</taxon>
        <taxon>Brachyura</taxon>
        <taxon>Eubrachyura</taxon>
        <taxon>Portunoidea</taxon>
        <taxon>Portunidae</taxon>
        <taxon>Portuninae</taxon>
        <taxon>Portunus</taxon>
    </lineage>
</organism>
<protein>
    <submittedName>
        <fullName evidence="1">Uncharacterized protein</fullName>
    </submittedName>
</protein>
<keyword evidence="2" id="KW-1185">Reference proteome</keyword>
<dbReference type="AlphaFoldDB" id="A0A5B7GE64"/>
<comment type="caution">
    <text evidence="1">The sequence shown here is derived from an EMBL/GenBank/DDBJ whole genome shotgun (WGS) entry which is preliminary data.</text>
</comment>
<reference evidence="1 2" key="1">
    <citation type="submission" date="2019-05" db="EMBL/GenBank/DDBJ databases">
        <title>Another draft genome of Portunus trituberculatus and its Hox gene families provides insights of decapod evolution.</title>
        <authorList>
            <person name="Jeong J.-H."/>
            <person name="Song I."/>
            <person name="Kim S."/>
            <person name="Choi T."/>
            <person name="Kim D."/>
            <person name="Ryu S."/>
            <person name="Kim W."/>
        </authorList>
    </citation>
    <scope>NUCLEOTIDE SEQUENCE [LARGE SCALE GENOMIC DNA]</scope>
    <source>
        <tissue evidence="1">Muscle</tissue>
    </source>
</reference>